<sequence length="102" mass="12110">MPSRSDMIAAVTQYCRNNNIHISYLYKSSKKELEDFIIKYNINVEELLFELDKERESKTQESKAKFVDAINVIKGEMDMLMLLLTDEQKEKFFLYRDSQNSI</sequence>
<evidence type="ECO:0008006" key="2">
    <source>
        <dbReference type="Google" id="ProtNLM"/>
    </source>
</evidence>
<evidence type="ECO:0000313" key="1">
    <source>
        <dbReference type="EMBL" id="QHU19201.1"/>
    </source>
</evidence>
<name>A0A6C0KPU3_9ZZZZ</name>
<reference evidence="1" key="1">
    <citation type="journal article" date="2020" name="Nature">
        <title>Giant virus diversity and host interactions through global metagenomics.</title>
        <authorList>
            <person name="Schulz F."/>
            <person name="Roux S."/>
            <person name="Paez-Espino D."/>
            <person name="Jungbluth S."/>
            <person name="Walsh D.A."/>
            <person name="Denef V.J."/>
            <person name="McMahon K.D."/>
            <person name="Konstantinidis K.T."/>
            <person name="Eloe-Fadrosh E.A."/>
            <person name="Kyrpides N.C."/>
            <person name="Woyke T."/>
        </authorList>
    </citation>
    <scope>NUCLEOTIDE SEQUENCE</scope>
    <source>
        <strain evidence="1">GVMAG-S-3300013014-104</strain>
    </source>
</reference>
<dbReference type="EMBL" id="MN740945">
    <property type="protein sequence ID" value="QHU19201.1"/>
    <property type="molecule type" value="Genomic_DNA"/>
</dbReference>
<dbReference type="AlphaFoldDB" id="A0A6C0KPU3"/>
<proteinExistence type="predicted"/>
<protein>
    <recommendedName>
        <fullName evidence="2">NET domain-containing protein</fullName>
    </recommendedName>
</protein>
<organism evidence="1">
    <name type="scientific">viral metagenome</name>
    <dbReference type="NCBI Taxonomy" id="1070528"/>
    <lineage>
        <taxon>unclassified sequences</taxon>
        <taxon>metagenomes</taxon>
        <taxon>organismal metagenomes</taxon>
    </lineage>
</organism>
<accession>A0A6C0KPU3</accession>